<dbReference type="Proteomes" id="UP000001471">
    <property type="component" value="Unassembled WGS sequence"/>
</dbReference>
<gene>
    <name evidence="9" type="ORF">PTRG_00706</name>
</gene>
<evidence type="ECO:0000259" key="8">
    <source>
        <dbReference type="Pfam" id="PF12359"/>
    </source>
</evidence>
<dbReference type="AlphaFoldDB" id="B2VSK2"/>
<evidence type="ECO:0000256" key="3">
    <source>
        <dbReference type="ARBA" id="ARBA00022670"/>
    </source>
</evidence>
<name>B2VSK2_PYRTR</name>
<feature type="transmembrane region" description="Helical" evidence="7">
    <location>
        <begin position="63"/>
        <end position="81"/>
    </location>
</feature>
<dbReference type="EMBL" id="DS231615">
    <property type="protein sequence ID" value="EDU40144.1"/>
    <property type="molecule type" value="Genomic_DNA"/>
</dbReference>
<dbReference type="InParanoid" id="B2VSK2"/>
<protein>
    <recommendedName>
        <fullName evidence="2">ubiquitinyl hydrolase 1</fullName>
        <ecNumber evidence="2">3.4.19.12</ecNumber>
    </recommendedName>
</protein>
<evidence type="ECO:0000256" key="7">
    <source>
        <dbReference type="SAM" id="Phobius"/>
    </source>
</evidence>
<evidence type="ECO:0000256" key="1">
    <source>
        <dbReference type="ARBA" id="ARBA00000707"/>
    </source>
</evidence>
<evidence type="ECO:0000256" key="6">
    <source>
        <dbReference type="ARBA" id="ARBA00022807"/>
    </source>
</evidence>
<keyword evidence="7" id="KW-0472">Membrane</keyword>
<dbReference type="HOGENOM" id="CLU_509144_0_0_1"/>
<dbReference type="EC" id="3.4.19.12" evidence="2"/>
<dbReference type="PANTHER" id="PTHR13367:SF34">
    <property type="match status" value="1"/>
</dbReference>
<comment type="catalytic activity">
    <reaction evidence="1">
        <text>Thiol-dependent hydrolysis of ester, thioester, amide, peptide and isopeptide bonds formed by the C-terminal Gly of ubiquitin (a 76-residue protein attached to proteins as an intracellular targeting signal).</text>
        <dbReference type="EC" id="3.4.19.12"/>
    </reaction>
</comment>
<dbReference type="InterPro" id="IPR051346">
    <property type="entry name" value="OTU_Deubiquitinase"/>
</dbReference>
<dbReference type="STRING" id="426418.B2VSK2"/>
<keyword evidence="3" id="KW-0645">Protease</keyword>
<dbReference type="PANTHER" id="PTHR13367">
    <property type="entry name" value="UBIQUITIN THIOESTERASE"/>
    <property type="match status" value="1"/>
</dbReference>
<evidence type="ECO:0000256" key="2">
    <source>
        <dbReference type="ARBA" id="ARBA00012759"/>
    </source>
</evidence>
<dbReference type="InterPro" id="IPR022105">
    <property type="entry name" value="DUF3645"/>
</dbReference>
<keyword evidence="7" id="KW-0812">Transmembrane</keyword>
<dbReference type="eggNOG" id="ENOG502QUFK">
    <property type="taxonomic scope" value="Eukaryota"/>
</dbReference>
<feature type="domain" description="DUF3645" evidence="8">
    <location>
        <begin position="93"/>
        <end position="127"/>
    </location>
</feature>
<sequence>MASVIYCRVVICQDMLCRSRMKLPNLSISRTTPMESFPGSDLETDEICAVEKSPFWNETTKTLLLLLRGLFAGGVLCFIFGQKRYRVNFGLDRSRIPRTLPAIPYKSKDSPFPRSEFSHPDVVIILTLLSWYYSGLGDGELFDILTHVLRSEYATIHYDDFVSTASFSLPEAFGNLSVISIHDRQQYITQLFPGLWYSRKVVDYFLSYLVFLKQLKQFTKKLSASGWDLAMRNKDVQAVVYFEDEELSVLDRNSRIEPFQTSPYSRMLESCTVYLDESHTRGTDLRLPRNYRAALTLAKSQVFRSKCMLKDEAASLETRYRLQSQKSDGFSQRSNPKIAEIVTRCRDFGATSHDCVPFAKEQERELAPEIEEERQIERPPLMKAPTSTIHKDLGKLVEIGNLLPVSDAWQPAFQALRMTRAGGLVDLNDFPKDLLVTKDFMKTVLIPSGTCRAGFSVPDPSNCDMINNLMVISPKEANSVMSKIRLDAKVTLHVFAARASISFACLDNLTFYIVGRIHSRLRIPQLDIAVQPFRW</sequence>
<keyword evidence="6" id="KW-0788">Thiol protease</keyword>
<evidence type="ECO:0000256" key="4">
    <source>
        <dbReference type="ARBA" id="ARBA00022786"/>
    </source>
</evidence>
<evidence type="ECO:0000256" key="5">
    <source>
        <dbReference type="ARBA" id="ARBA00022801"/>
    </source>
</evidence>
<reference evidence="10" key="1">
    <citation type="journal article" date="2013" name="G3 (Bethesda)">
        <title>Comparative genomics of a plant-pathogenic fungus, Pyrenophora tritici-repentis, reveals transduplication and the impact of repeat elements on pathogenicity and population divergence.</title>
        <authorList>
            <person name="Manning V.A."/>
            <person name="Pandelova I."/>
            <person name="Dhillon B."/>
            <person name="Wilhelm L.J."/>
            <person name="Goodwin S.B."/>
            <person name="Berlin A.M."/>
            <person name="Figueroa M."/>
            <person name="Freitag M."/>
            <person name="Hane J.K."/>
            <person name="Henrissat B."/>
            <person name="Holman W.H."/>
            <person name="Kodira C.D."/>
            <person name="Martin J."/>
            <person name="Oliver R.P."/>
            <person name="Robbertse B."/>
            <person name="Schackwitz W."/>
            <person name="Schwartz D.C."/>
            <person name="Spatafora J.W."/>
            <person name="Turgeon B.G."/>
            <person name="Yandava C."/>
            <person name="Young S."/>
            <person name="Zhou S."/>
            <person name="Zeng Q."/>
            <person name="Grigoriev I.V."/>
            <person name="Ma L.-J."/>
            <person name="Ciuffetti L.M."/>
        </authorList>
    </citation>
    <scope>NUCLEOTIDE SEQUENCE [LARGE SCALE GENOMIC DNA]</scope>
    <source>
        <strain evidence="10">Pt-1C-BFP</strain>
    </source>
</reference>
<organism evidence="9 10">
    <name type="scientific">Pyrenophora tritici-repentis (strain Pt-1C-BFP)</name>
    <name type="common">Wheat tan spot fungus</name>
    <name type="synonym">Drechslera tritici-repentis</name>
    <dbReference type="NCBI Taxonomy" id="426418"/>
    <lineage>
        <taxon>Eukaryota</taxon>
        <taxon>Fungi</taxon>
        <taxon>Dikarya</taxon>
        <taxon>Ascomycota</taxon>
        <taxon>Pezizomycotina</taxon>
        <taxon>Dothideomycetes</taxon>
        <taxon>Pleosporomycetidae</taxon>
        <taxon>Pleosporales</taxon>
        <taxon>Pleosporineae</taxon>
        <taxon>Pleosporaceae</taxon>
        <taxon>Pyrenophora</taxon>
    </lineage>
</organism>
<dbReference type="Pfam" id="PF12359">
    <property type="entry name" value="DUF3645"/>
    <property type="match status" value="1"/>
</dbReference>
<keyword evidence="7" id="KW-1133">Transmembrane helix</keyword>
<dbReference type="GO" id="GO:0006508">
    <property type="term" value="P:proteolysis"/>
    <property type="evidence" value="ECO:0007669"/>
    <property type="project" value="UniProtKB-KW"/>
</dbReference>
<dbReference type="GO" id="GO:0004843">
    <property type="term" value="F:cysteine-type deubiquitinase activity"/>
    <property type="evidence" value="ECO:0007669"/>
    <property type="project" value="UniProtKB-EC"/>
</dbReference>
<keyword evidence="4" id="KW-0833">Ubl conjugation pathway</keyword>
<evidence type="ECO:0000313" key="10">
    <source>
        <dbReference type="Proteomes" id="UP000001471"/>
    </source>
</evidence>
<proteinExistence type="predicted"/>
<accession>B2VSK2</accession>
<evidence type="ECO:0000313" key="9">
    <source>
        <dbReference type="EMBL" id="EDU40144.1"/>
    </source>
</evidence>
<keyword evidence="5" id="KW-0378">Hydrolase</keyword>